<keyword evidence="12" id="KW-0812">Transmembrane</keyword>
<feature type="domain" description="Protein kinase" evidence="13">
    <location>
        <begin position="584"/>
        <end position="885"/>
    </location>
</feature>
<sequence>MVFSNRVLCFIIIIIITFTSFLQLAEPSNTREDTLLQGHPLAATDRLISPSSLYTLRFFQLDDGSEANTKFYLGISAKKYYYYVWLANRDNPIYDDPGVLTIDQYGNLKIVSRTNTMMVYSVEAESNKRVGGSLLDTGNFVLHEFNLDGSVKRVLWQSFDYPTDTILPGMKLGYDKHSGHKWSLTARRSYKTLWDNPIYDDPGVLTIDQYGNLKIVSRTNTMMLYSVEAESNKSVRGSLLDTGNFVLHEFNLDGSVKRVLWQSFDYPTDTILPGMKLGYDKHSGHKWSLTARRSYKTLWSGSFSLSVDPKTNQLVSRWRGDIIWTSGEWRNGSFSNLKSSSRDRENFNFSFFSNESVTYYEFSKVSGFLIMEALGRMNASGVSYSCVDSEIVAGCTMPQPPKCREDSDLYLPSWNSFGAMSRKGYVFDEGENLTISDCWMRCLKNCSCEAYSYAFKDATGCEIWSRNTSHFVETNSGVGRPIFFFLSETTKPKGKKRRIWIAGTAAGVLSLIVSFIASFIMFWRKQKETVENRKKRTNVFSDIGENTEISDAYDEGREQWNEKRTRSDTHKFDFITILQATDNFSLANKIGEGGFGPVYKGKLANGQEIAIKRLSKSSGQGLVEFRNEAMLIVKLQHTNLVRLLGFCIDREERILVYEYMANKSLNLYLFDANKRTILDWKISGYMSPEYAMSGVISTKIDVYSFGVLLLEIVTAKKNISDDFSLNLIGYAWQLWNEGEALKLIDTMVNGSCHHIQVMRCIHIEPSNTREDTLLQGHPLAATDRLISPSSLYTLRFFQLDDGSEANTKFYLGISAKKYYYYVWLANRDNPIYDDPGVLTFDQYGYLKIVSMTTTMMLYLVEAEKSNKSVRGSLLDTGNFVLYEFNLDGSVKRVLWQSFDYPTDTMLPGMKLGYDKHSGHKWSLTARRSYKTLWSGSFSLSLDPKTNQLVSIWRGDIIWSSGEWRNGSFSNLKASSLDREKLNFSFFSNESVTYFEFSSVSGYLIIEPLGKMNASGVSYSCVDGEIVPGCTTVQPPKCRKDSDLYFPSWNSFGAMSRKGYVFDERENLTISDCWMRCLKNCSCEAYTYAFKDATGCEIWSRDTSHFVETSSGVGRLVFFFLSETKTKGKKRRIWIAGTAAGVLFLIVSFIASFIMFWRKQKETVENRKKRTNVFSDIGENTEISDACDEGREQWNEKRTRSDTHKFDFVTILQATDNFSFANKIGEGGFGPVYKGKLANGQKIAIKRLSKSSGQGLVEFRNEAMLIVKLQHTNLVRLLGFCIDREERILVYEYMANKSLNLYLFDANKRTVLDWKRSGYMSPEYAMSGVISTKIDVYSFGVLLLEIVTGKKNISDDFSLNLIGYAWQLWNEGKALKLIDTIVNGSSNHIQVMRCIHIDL</sequence>
<dbReference type="SUPFAM" id="SSF51110">
    <property type="entry name" value="alpha-D-mannose-specific plant lectins"/>
    <property type="match status" value="3"/>
</dbReference>
<proteinExistence type="predicted"/>
<evidence type="ECO:0000256" key="2">
    <source>
        <dbReference type="ARBA" id="ARBA00022527"/>
    </source>
</evidence>
<dbReference type="Gene3D" id="2.90.10.10">
    <property type="entry name" value="Bulb-type lectin domain"/>
    <property type="match status" value="2"/>
</dbReference>
<dbReference type="Gene3D" id="3.30.200.20">
    <property type="entry name" value="Phosphorylase Kinase, domain 1"/>
    <property type="match status" value="2"/>
</dbReference>
<keyword evidence="17" id="KW-1185">Reference proteome</keyword>
<dbReference type="InterPro" id="IPR011009">
    <property type="entry name" value="Kinase-like_dom_sf"/>
</dbReference>
<dbReference type="PANTHER" id="PTHR32444:SF226">
    <property type="entry name" value="BULB-TYPE LECTIN DOMAIN-CONTAINING PROTEIN"/>
    <property type="match status" value="1"/>
</dbReference>
<dbReference type="GO" id="GO:0004674">
    <property type="term" value="F:protein serine/threonine kinase activity"/>
    <property type="evidence" value="ECO:0007669"/>
    <property type="project" value="UniProtKB-KW"/>
</dbReference>
<dbReference type="PROSITE" id="PS50927">
    <property type="entry name" value="BULB_LECTIN"/>
    <property type="match status" value="2"/>
</dbReference>
<gene>
    <name evidence="16" type="ORF">DEO72_LG6g3214</name>
</gene>
<dbReference type="Pfam" id="PF07714">
    <property type="entry name" value="PK_Tyr_Ser-Thr"/>
    <property type="match status" value="2"/>
</dbReference>
<keyword evidence="9" id="KW-0325">Glycoprotein</keyword>
<evidence type="ECO:0000256" key="4">
    <source>
        <dbReference type="ARBA" id="ARBA00022729"/>
    </source>
</evidence>
<keyword evidence="6" id="KW-0418">Kinase</keyword>
<feature type="domain" description="Protein kinase" evidence="13">
    <location>
        <begin position="1217"/>
        <end position="1398"/>
    </location>
</feature>
<comment type="catalytic activity">
    <reaction evidence="10">
        <text>L-threonyl-[protein] + ATP = O-phospho-L-threonyl-[protein] + ADP + H(+)</text>
        <dbReference type="Rhea" id="RHEA:46608"/>
        <dbReference type="Rhea" id="RHEA-COMP:11060"/>
        <dbReference type="Rhea" id="RHEA-COMP:11605"/>
        <dbReference type="ChEBI" id="CHEBI:15378"/>
        <dbReference type="ChEBI" id="CHEBI:30013"/>
        <dbReference type="ChEBI" id="CHEBI:30616"/>
        <dbReference type="ChEBI" id="CHEBI:61977"/>
        <dbReference type="ChEBI" id="CHEBI:456216"/>
        <dbReference type="EC" id="2.7.11.1"/>
    </reaction>
</comment>
<evidence type="ECO:0000256" key="7">
    <source>
        <dbReference type="ARBA" id="ARBA00022840"/>
    </source>
</evidence>
<dbReference type="GO" id="GO:0005524">
    <property type="term" value="F:ATP binding"/>
    <property type="evidence" value="ECO:0007669"/>
    <property type="project" value="UniProtKB-KW"/>
</dbReference>
<dbReference type="PROSITE" id="PS50948">
    <property type="entry name" value="PAN"/>
    <property type="match status" value="2"/>
</dbReference>
<evidence type="ECO:0000256" key="12">
    <source>
        <dbReference type="SAM" id="Phobius"/>
    </source>
</evidence>
<keyword evidence="12" id="KW-1133">Transmembrane helix</keyword>
<dbReference type="SUPFAM" id="SSF56112">
    <property type="entry name" value="Protein kinase-like (PK-like)"/>
    <property type="match status" value="2"/>
</dbReference>
<protein>
    <recommendedName>
        <fullName evidence="1">non-specific serine/threonine protein kinase</fullName>
        <ecNumber evidence="1">2.7.11.1</ecNumber>
    </recommendedName>
</protein>
<dbReference type="Pfam" id="PF08276">
    <property type="entry name" value="PAN_2"/>
    <property type="match status" value="2"/>
</dbReference>
<evidence type="ECO:0000313" key="16">
    <source>
        <dbReference type="EMBL" id="QCD98493.1"/>
    </source>
</evidence>
<name>A0A4D6MCF3_VIGUN</name>
<evidence type="ECO:0000256" key="10">
    <source>
        <dbReference type="ARBA" id="ARBA00047899"/>
    </source>
</evidence>
<dbReference type="EC" id="2.7.11.1" evidence="1"/>
<evidence type="ECO:0000259" key="14">
    <source>
        <dbReference type="PROSITE" id="PS50927"/>
    </source>
</evidence>
<evidence type="ECO:0000256" key="8">
    <source>
        <dbReference type="ARBA" id="ARBA00023157"/>
    </source>
</evidence>
<evidence type="ECO:0000256" key="11">
    <source>
        <dbReference type="ARBA" id="ARBA00048679"/>
    </source>
</evidence>
<dbReference type="Proteomes" id="UP000501690">
    <property type="component" value="Linkage Group LG6"/>
</dbReference>
<keyword evidence="2" id="KW-0723">Serine/threonine-protein kinase</keyword>
<dbReference type="Pfam" id="PF01453">
    <property type="entry name" value="B_lectin"/>
    <property type="match status" value="3"/>
</dbReference>
<organism evidence="16 17">
    <name type="scientific">Vigna unguiculata</name>
    <name type="common">Cowpea</name>
    <dbReference type="NCBI Taxonomy" id="3917"/>
    <lineage>
        <taxon>Eukaryota</taxon>
        <taxon>Viridiplantae</taxon>
        <taxon>Streptophyta</taxon>
        <taxon>Embryophyta</taxon>
        <taxon>Tracheophyta</taxon>
        <taxon>Spermatophyta</taxon>
        <taxon>Magnoliopsida</taxon>
        <taxon>eudicotyledons</taxon>
        <taxon>Gunneridae</taxon>
        <taxon>Pentapetalae</taxon>
        <taxon>rosids</taxon>
        <taxon>fabids</taxon>
        <taxon>Fabales</taxon>
        <taxon>Fabaceae</taxon>
        <taxon>Papilionoideae</taxon>
        <taxon>50 kb inversion clade</taxon>
        <taxon>NPAAA clade</taxon>
        <taxon>indigoferoid/millettioid clade</taxon>
        <taxon>Phaseoleae</taxon>
        <taxon>Vigna</taxon>
    </lineage>
</organism>
<dbReference type="InterPro" id="IPR000719">
    <property type="entry name" value="Prot_kinase_dom"/>
</dbReference>
<evidence type="ECO:0000256" key="6">
    <source>
        <dbReference type="ARBA" id="ARBA00022777"/>
    </source>
</evidence>
<evidence type="ECO:0000256" key="1">
    <source>
        <dbReference type="ARBA" id="ARBA00012513"/>
    </source>
</evidence>
<feature type="domain" description="Bulb-type lectin" evidence="14">
    <location>
        <begin position="770"/>
        <end position="894"/>
    </location>
</feature>
<evidence type="ECO:0000256" key="3">
    <source>
        <dbReference type="ARBA" id="ARBA00022679"/>
    </source>
</evidence>
<feature type="domain" description="Apple" evidence="15">
    <location>
        <begin position="403"/>
        <end position="487"/>
    </location>
</feature>
<evidence type="ECO:0000313" key="17">
    <source>
        <dbReference type="Proteomes" id="UP000501690"/>
    </source>
</evidence>
<accession>A0A4D6MCF3</accession>
<evidence type="ECO:0000256" key="9">
    <source>
        <dbReference type="ARBA" id="ARBA00023180"/>
    </source>
</evidence>
<keyword evidence="4" id="KW-0732">Signal</keyword>
<keyword evidence="3" id="KW-0808">Transferase</keyword>
<feature type="transmembrane region" description="Helical" evidence="12">
    <location>
        <begin position="499"/>
        <end position="523"/>
    </location>
</feature>
<dbReference type="InterPro" id="IPR001245">
    <property type="entry name" value="Ser-Thr/Tyr_kinase_cat_dom"/>
</dbReference>
<feature type="domain" description="Apple" evidence="15">
    <location>
        <begin position="1037"/>
        <end position="1121"/>
    </location>
</feature>
<dbReference type="PANTHER" id="PTHR32444">
    <property type="entry name" value="BULB-TYPE LECTIN DOMAIN-CONTAINING PROTEIN"/>
    <property type="match status" value="1"/>
</dbReference>
<dbReference type="EMBL" id="CP039350">
    <property type="protein sequence ID" value="QCD98493.1"/>
    <property type="molecule type" value="Genomic_DNA"/>
</dbReference>
<reference evidence="16 17" key="1">
    <citation type="submission" date="2019-04" db="EMBL/GenBank/DDBJ databases">
        <title>An improved genome assembly and genetic linkage map for asparagus bean, Vigna unguiculata ssp. sesquipedialis.</title>
        <authorList>
            <person name="Xia Q."/>
            <person name="Zhang R."/>
            <person name="Dong Y."/>
        </authorList>
    </citation>
    <scope>NUCLEOTIDE SEQUENCE [LARGE SCALE GENOMIC DNA]</scope>
    <source>
        <tissue evidence="16">Leaf</tissue>
    </source>
</reference>
<dbReference type="InterPro" id="IPR003609">
    <property type="entry name" value="Pan_app"/>
</dbReference>
<feature type="transmembrane region" description="Helical" evidence="12">
    <location>
        <begin position="1132"/>
        <end position="1156"/>
    </location>
</feature>
<dbReference type="InterPro" id="IPR001480">
    <property type="entry name" value="Bulb-type_lectin_dom"/>
</dbReference>
<dbReference type="FunFam" id="3.30.200.20:FF:000195">
    <property type="entry name" value="G-type lectin S-receptor-like serine/threonine-protein kinase"/>
    <property type="match status" value="2"/>
</dbReference>
<feature type="transmembrane region" description="Helical" evidence="12">
    <location>
        <begin position="7"/>
        <end position="25"/>
    </location>
</feature>
<dbReference type="InterPro" id="IPR036426">
    <property type="entry name" value="Bulb-type_lectin_dom_sf"/>
</dbReference>
<comment type="catalytic activity">
    <reaction evidence="11">
        <text>L-seryl-[protein] + ATP = O-phospho-L-seryl-[protein] + ADP + H(+)</text>
        <dbReference type="Rhea" id="RHEA:17989"/>
        <dbReference type="Rhea" id="RHEA-COMP:9863"/>
        <dbReference type="Rhea" id="RHEA-COMP:11604"/>
        <dbReference type="ChEBI" id="CHEBI:15378"/>
        <dbReference type="ChEBI" id="CHEBI:29999"/>
        <dbReference type="ChEBI" id="CHEBI:30616"/>
        <dbReference type="ChEBI" id="CHEBI:83421"/>
        <dbReference type="ChEBI" id="CHEBI:456216"/>
        <dbReference type="EC" id="2.7.11.1"/>
    </reaction>
</comment>
<dbReference type="SMART" id="SM00108">
    <property type="entry name" value="B_lectin"/>
    <property type="match status" value="2"/>
</dbReference>
<keyword evidence="5" id="KW-0547">Nucleotide-binding</keyword>
<evidence type="ECO:0000259" key="13">
    <source>
        <dbReference type="PROSITE" id="PS50011"/>
    </source>
</evidence>
<keyword evidence="12" id="KW-0472">Membrane</keyword>
<dbReference type="PROSITE" id="PS50011">
    <property type="entry name" value="PROTEIN_KINASE_DOM"/>
    <property type="match status" value="2"/>
</dbReference>
<dbReference type="Gene3D" id="1.10.510.10">
    <property type="entry name" value="Transferase(Phosphotransferase) domain 1"/>
    <property type="match status" value="2"/>
</dbReference>
<dbReference type="SMART" id="SM00473">
    <property type="entry name" value="PAN_AP"/>
    <property type="match status" value="2"/>
</dbReference>
<keyword evidence="8" id="KW-1015">Disulfide bond</keyword>
<dbReference type="CDD" id="cd00028">
    <property type="entry name" value="B_lectin"/>
    <property type="match status" value="1"/>
</dbReference>
<evidence type="ECO:0000259" key="15">
    <source>
        <dbReference type="PROSITE" id="PS50948"/>
    </source>
</evidence>
<evidence type="ECO:0000256" key="5">
    <source>
        <dbReference type="ARBA" id="ARBA00022741"/>
    </source>
</evidence>
<keyword evidence="7" id="KW-0067">ATP-binding</keyword>
<feature type="domain" description="Bulb-type lectin" evidence="14">
    <location>
        <begin position="32"/>
        <end position="155"/>
    </location>
</feature>